<evidence type="ECO:0000256" key="2">
    <source>
        <dbReference type="ARBA" id="ARBA00023125"/>
    </source>
</evidence>
<name>A0A2G7HH57_9CLOT</name>
<gene>
    <name evidence="5" type="ORF">CS538_09980</name>
</gene>
<evidence type="ECO:0000256" key="1">
    <source>
        <dbReference type="ARBA" id="ARBA00023015"/>
    </source>
</evidence>
<evidence type="ECO:0000313" key="5">
    <source>
        <dbReference type="EMBL" id="PIH04046.1"/>
    </source>
</evidence>
<evidence type="ECO:0000259" key="4">
    <source>
        <dbReference type="PROSITE" id="PS50995"/>
    </source>
</evidence>
<dbReference type="InterPro" id="IPR036388">
    <property type="entry name" value="WH-like_DNA-bd_sf"/>
</dbReference>
<dbReference type="InterPro" id="IPR055166">
    <property type="entry name" value="Transc_reg_Sar_Rot_HTH"/>
</dbReference>
<dbReference type="SMART" id="SM00347">
    <property type="entry name" value="HTH_MARR"/>
    <property type="match status" value="1"/>
</dbReference>
<evidence type="ECO:0000256" key="3">
    <source>
        <dbReference type="ARBA" id="ARBA00023163"/>
    </source>
</evidence>
<dbReference type="RefSeq" id="WP_099839355.1">
    <property type="nucleotide sequence ID" value="NZ_PEIK01000007.1"/>
</dbReference>
<dbReference type="Gene3D" id="1.10.10.10">
    <property type="entry name" value="Winged helix-like DNA-binding domain superfamily/Winged helix DNA-binding domain"/>
    <property type="match status" value="1"/>
</dbReference>
<comment type="caution">
    <text evidence="5">The sequence shown here is derived from an EMBL/GenBank/DDBJ whole genome shotgun (WGS) entry which is preliminary data.</text>
</comment>
<organism evidence="5 6">
    <name type="scientific">Clostridium combesii</name>
    <dbReference type="NCBI Taxonomy" id="39481"/>
    <lineage>
        <taxon>Bacteria</taxon>
        <taxon>Bacillati</taxon>
        <taxon>Bacillota</taxon>
        <taxon>Clostridia</taxon>
        <taxon>Eubacteriales</taxon>
        <taxon>Clostridiaceae</taxon>
        <taxon>Clostridium</taxon>
    </lineage>
</organism>
<feature type="domain" description="HTH marR-type" evidence="4">
    <location>
        <begin position="1"/>
        <end position="135"/>
    </location>
</feature>
<dbReference type="InterPro" id="IPR000835">
    <property type="entry name" value="HTH_MarR-typ"/>
</dbReference>
<dbReference type="SUPFAM" id="SSF46785">
    <property type="entry name" value="Winged helix' DNA-binding domain"/>
    <property type="match status" value="1"/>
</dbReference>
<dbReference type="Pfam" id="PF22381">
    <property type="entry name" value="Staph_reg_Sar_Rot"/>
    <property type="match status" value="1"/>
</dbReference>
<accession>A0A2G7HH57</accession>
<dbReference type="PANTHER" id="PTHR33164:SF89">
    <property type="entry name" value="MARR FAMILY REGULATORY PROTEIN"/>
    <property type="match status" value="1"/>
</dbReference>
<dbReference type="GO" id="GO:0003700">
    <property type="term" value="F:DNA-binding transcription factor activity"/>
    <property type="evidence" value="ECO:0007669"/>
    <property type="project" value="InterPro"/>
</dbReference>
<dbReference type="InterPro" id="IPR011991">
    <property type="entry name" value="ArsR-like_HTH"/>
</dbReference>
<proteinExistence type="predicted"/>
<dbReference type="InterPro" id="IPR036390">
    <property type="entry name" value="WH_DNA-bd_sf"/>
</dbReference>
<sequence>MMELENRIRVINEEWTDIYYLLHYIDKENLTHQAIRLLQYIDKNKETTIGDLAKHINTSSNTASEHIKRLIKKGLVTKQRSEVDERKVIVKITEEGKHTLHRHTNLDEVKLKKVLGSLTDSELEIIQKGFLILSEGAKKCLP</sequence>
<protein>
    <submittedName>
        <fullName evidence="5">MarR family transcriptional regulator</fullName>
    </submittedName>
</protein>
<dbReference type="Proteomes" id="UP000231322">
    <property type="component" value="Unassembled WGS sequence"/>
</dbReference>
<dbReference type="GO" id="GO:0003677">
    <property type="term" value="F:DNA binding"/>
    <property type="evidence" value="ECO:0007669"/>
    <property type="project" value="UniProtKB-KW"/>
</dbReference>
<evidence type="ECO:0000313" key="6">
    <source>
        <dbReference type="Proteomes" id="UP000231322"/>
    </source>
</evidence>
<keyword evidence="6" id="KW-1185">Reference proteome</keyword>
<reference evidence="5 6" key="1">
    <citation type="submission" date="2017-10" db="EMBL/GenBank/DDBJ databases">
        <title>Reclassification of Eubacterium combesii and discrepancies in the nomenclature of botulinum neurotoxin producing clostridia. Request for an Opinion.</title>
        <authorList>
            <person name="Dobritsa A.P."/>
            <person name="Kutumbaka K.K."/>
            <person name="Samadpour M."/>
        </authorList>
    </citation>
    <scope>NUCLEOTIDE SEQUENCE [LARGE SCALE GENOMIC DNA]</scope>
    <source>
        <strain evidence="5 6">DSM 20696</strain>
    </source>
</reference>
<dbReference type="EMBL" id="PEIK01000007">
    <property type="protein sequence ID" value="PIH04046.1"/>
    <property type="molecule type" value="Genomic_DNA"/>
</dbReference>
<keyword evidence="2" id="KW-0238">DNA-binding</keyword>
<dbReference type="InterPro" id="IPR039422">
    <property type="entry name" value="MarR/SlyA-like"/>
</dbReference>
<dbReference type="CDD" id="cd00090">
    <property type="entry name" value="HTH_ARSR"/>
    <property type="match status" value="1"/>
</dbReference>
<keyword evidence="3" id="KW-0804">Transcription</keyword>
<dbReference type="GO" id="GO:0006950">
    <property type="term" value="P:response to stress"/>
    <property type="evidence" value="ECO:0007669"/>
    <property type="project" value="TreeGrafter"/>
</dbReference>
<keyword evidence="1" id="KW-0805">Transcription regulation</keyword>
<dbReference type="AlphaFoldDB" id="A0A2G7HH57"/>
<dbReference type="PROSITE" id="PS50995">
    <property type="entry name" value="HTH_MARR_2"/>
    <property type="match status" value="1"/>
</dbReference>
<dbReference type="PANTHER" id="PTHR33164">
    <property type="entry name" value="TRANSCRIPTIONAL REGULATOR, MARR FAMILY"/>
    <property type="match status" value="1"/>
</dbReference>